<dbReference type="InterPro" id="IPR011611">
    <property type="entry name" value="PfkB_dom"/>
</dbReference>
<dbReference type="PANTHER" id="PTHR10584">
    <property type="entry name" value="SUGAR KINASE"/>
    <property type="match status" value="1"/>
</dbReference>
<reference evidence="4 5" key="1">
    <citation type="submission" date="2016-10" db="EMBL/GenBank/DDBJ databases">
        <title>Draft Genome sequence of Roseomonas sp. strain M3.</title>
        <authorList>
            <person name="Subhash Y."/>
            <person name="Lee S."/>
        </authorList>
    </citation>
    <scope>NUCLEOTIDE SEQUENCE [LARGE SCALE GENOMIC DNA]</scope>
    <source>
        <strain evidence="4 5">M3</strain>
    </source>
</reference>
<dbReference type="InterPro" id="IPR002173">
    <property type="entry name" value="Carboh/pur_kinase_PfkB_CS"/>
</dbReference>
<dbReference type="Proteomes" id="UP000188879">
    <property type="component" value="Unassembled WGS sequence"/>
</dbReference>
<dbReference type="OrthoDB" id="9792663at2"/>
<feature type="domain" description="Carbohydrate kinase PfkB" evidence="3">
    <location>
        <begin position="9"/>
        <end position="292"/>
    </location>
</feature>
<protein>
    <recommendedName>
        <fullName evidence="3">Carbohydrate kinase PfkB domain-containing protein</fullName>
    </recommendedName>
</protein>
<keyword evidence="1" id="KW-0808">Transferase</keyword>
<dbReference type="GO" id="GO:0005829">
    <property type="term" value="C:cytosol"/>
    <property type="evidence" value="ECO:0007669"/>
    <property type="project" value="TreeGrafter"/>
</dbReference>
<sequence length="308" mass="31348">MLPPKPAPRIICLGHATLDRSYVIERFPPGPRKVKALAAFANGGGMASSAAVAAARLGARVSLWGRVGDDAPGAEIRASLEGEGVATDGLRCVAGAISATSAVIIDAAGERLLAHHDGDRLDADPGFLPVAQVNSADAVLADLRWIEGAMALFAAARAAGVATILDADVSDIPDLRPLLGLTDYAMFSEGGLAEFSAAPLEASLAAVRAAGPRHAGVTRGAAGYFWQEGEGGLRHQPGFPVEVVDTNGAGDAFHGGFAWALAGGLDAGQAVRLASAAAALKCRKPGARAGLPRQSELFSFIEEVGTDD</sequence>
<accession>A0A1V2GVS8</accession>
<dbReference type="SUPFAM" id="SSF53613">
    <property type="entry name" value="Ribokinase-like"/>
    <property type="match status" value="1"/>
</dbReference>
<keyword evidence="5" id="KW-1185">Reference proteome</keyword>
<dbReference type="InterPro" id="IPR029056">
    <property type="entry name" value="Ribokinase-like"/>
</dbReference>
<dbReference type="Gene3D" id="3.40.1190.20">
    <property type="match status" value="1"/>
</dbReference>
<evidence type="ECO:0000313" key="4">
    <source>
        <dbReference type="EMBL" id="ONG45369.1"/>
    </source>
</evidence>
<dbReference type="GO" id="GO:0016301">
    <property type="term" value="F:kinase activity"/>
    <property type="evidence" value="ECO:0007669"/>
    <property type="project" value="UniProtKB-KW"/>
</dbReference>
<dbReference type="AlphaFoldDB" id="A0A1V2GVS8"/>
<comment type="caution">
    <text evidence="4">The sequence shown here is derived from an EMBL/GenBank/DDBJ whole genome shotgun (WGS) entry which is preliminary data.</text>
</comment>
<dbReference type="PROSITE" id="PS00584">
    <property type="entry name" value="PFKB_KINASES_2"/>
    <property type="match status" value="1"/>
</dbReference>
<organism evidence="4 5">
    <name type="scientific">Teichococcus deserti</name>
    <dbReference type="NCBI Taxonomy" id="1817963"/>
    <lineage>
        <taxon>Bacteria</taxon>
        <taxon>Pseudomonadati</taxon>
        <taxon>Pseudomonadota</taxon>
        <taxon>Alphaproteobacteria</taxon>
        <taxon>Acetobacterales</taxon>
        <taxon>Roseomonadaceae</taxon>
        <taxon>Roseomonas</taxon>
    </lineage>
</organism>
<gene>
    <name evidence="4" type="ORF">BKE38_26565</name>
</gene>
<dbReference type="PANTHER" id="PTHR10584:SF157">
    <property type="entry name" value="SULFOFRUCTOSE KINASE"/>
    <property type="match status" value="1"/>
</dbReference>
<dbReference type="EMBL" id="MLCO01000354">
    <property type="protein sequence ID" value="ONG45369.1"/>
    <property type="molecule type" value="Genomic_DNA"/>
</dbReference>
<dbReference type="Pfam" id="PF00294">
    <property type="entry name" value="PfkB"/>
    <property type="match status" value="1"/>
</dbReference>
<name>A0A1V2GVS8_9PROT</name>
<keyword evidence="2" id="KW-0418">Kinase</keyword>
<evidence type="ECO:0000259" key="3">
    <source>
        <dbReference type="Pfam" id="PF00294"/>
    </source>
</evidence>
<proteinExistence type="predicted"/>
<evidence type="ECO:0000256" key="1">
    <source>
        <dbReference type="ARBA" id="ARBA00022679"/>
    </source>
</evidence>
<dbReference type="RefSeq" id="WP_076960279.1">
    <property type="nucleotide sequence ID" value="NZ_MLCO01000354.1"/>
</dbReference>
<evidence type="ECO:0000313" key="5">
    <source>
        <dbReference type="Proteomes" id="UP000188879"/>
    </source>
</evidence>
<evidence type="ECO:0000256" key="2">
    <source>
        <dbReference type="ARBA" id="ARBA00022777"/>
    </source>
</evidence>